<name>A0A0D3J6M7_EMIH1</name>
<sequence length="608" mass="65065">MPAACLSLSQPVEQLPRRTCAAGLNDSRASRATRATRGDAHPARQSAHWQYCTSQHGVEQCIQGIVLGAARTNSLKAACQGAQSEVAALLVASGADTTLSNGDTILSNLITTANALNEHLVSGRSPQAANGGRSQQVVHEQRTAIAQLLGLASDSLKADVEKAISPLSVSEALYEAALAGWLGLLEQMLKHGADVLALLLEARANPDTASAASGHTALSSACSTGLEKCALLLECYGARRHTAHRVPEALSGGELETIEVDQLASVAELVDCGMRDFMLDTSDWVSPLHFRLVAPLARTRALLRDGAETWPASADVFATLELPRRWRDARRDCHATPMADARAWLAGKRVGALWPSQADSWSEPGRRSAVEGRVEEAHVTAAAALLVEARERSHALFPPQMRARACDLAWLGHLAARALEALAEERAFDAIIGERERAVELGVLRAHEVAEVDALTDAIARGKLSVRDALQQHRPAVAALDPACVARAPHFSAVALLDAWRDRIMPQALRRDDRALWYCSPGHGSMQAASQLSDALYMSSRRPARWLGGTTVLISGVRSAAHAHLNGTTGTIRDMFPTASGRWPVRTDWGVLALKPENIAPAGLEAFR</sequence>
<proteinExistence type="predicted"/>
<dbReference type="KEGG" id="ehx:EMIHUDRAFT_118136"/>
<dbReference type="EnsemblProtists" id="EOD19162">
    <property type="protein sequence ID" value="EOD19162"/>
    <property type="gene ID" value="EMIHUDRAFT_118136"/>
</dbReference>
<organism evidence="1 2">
    <name type="scientific">Emiliania huxleyi (strain CCMP1516)</name>
    <dbReference type="NCBI Taxonomy" id="280463"/>
    <lineage>
        <taxon>Eukaryota</taxon>
        <taxon>Haptista</taxon>
        <taxon>Haptophyta</taxon>
        <taxon>Prymnesiophyceae</taxon>
        <taxon>Isochrysidales</taxon>
        <taxon>Noelaerhabdaceae</taxon>
        <taxon>Emiliania</taxon>
    </lineage>
</organism>
<protein>
    <recommendedName>
        <fullName evidence="3">Ankyrin repeat domain-containing protein</fullName>
    </recommendedName>
</protein>
<dbReference type="InterPro" id="IPR036770">
    <property type="entry name" value="Ankyrin_rpt-contain_sf"/>
</dbReference>
<accession>A0A0D3J6M7</accession>
<reference evidence="2" key="1">
    <citation type="journal article" date="2013" name="Nature">
        <title>Pan genome of the phytoplankton Emiliania underpins its global distribution.</title>
        <authorList>
            <person name="Read B.A."/>
            <person name="Kegel J."/>
            <person name="Klute M.J."/>
            <person name="Kuo A."/>
            <person name="Lefebvre S.C."/>
            <person name="Maumus F."/>
            <person name="Mayer C."/>
            <person name="Miller J."/>
            <person name="Monier A."/>
            <person name="Salamov A."/>
            <person name="Young J."/>
            <person name="Aguilar M."/>
            <person name="Claverie J.M."/>
            <person name="Frickenhaus S."/>
            <person name="Gonzalez K."/>
            <person name="Herman E.K."/>
            <person name="Lin Y.C."/>
            <person name="Napier J."/>
            <person name="Ogata H."/>
            <person name="Sarno A.F."/>
            <person name="Shmutz J."/>
            <person name="Schroeder D."/>
            <person name="de Vargas C."/>
            <person name="Verret F."/>
            <person name="von Dassow P."/>
            <person name="Valentin K."/>
            <person name="Van de Peer Y."/>
            <person name="Wheeler G."/>
            <person name="Dacks J.B."/>
            <person name="Delwiche C.F."/>
            <person name="Dyhrman S.T."/>
            <person name="Glockner G."/>
            <person name="John U."/>
            <person name="Richards T."/>
            <person name="Worden A.Z."/>
            <person name="Zhang X."/>
            <person name="Grigoriev I.V."/>
            <person name="Allen A.E."/>
            <person name="Bidle K."/>
            <person name="Borodovsky M."/>
            <person name="Bowler C."/>
            <person name="Brownlee C."/>
            <person name="Cock J.M."/>
            <person name="Elias M."/>
            <person name="Gladyshev V.N."/>
            <person name="Groth M."/>
            <person name="Guda C."/>
            <person name="Hadaegh A."/>
            <person name="Iglesias-Rodriguez M.D."/>
            <person name="Jenkins J."/>
            <person name="Jones B.M."/>
            <person name="Lawson T."/>
            <person name="Leese F."/>
            <person name="Lindquist E."/>
            <person name="Lobanov A."/>
            <person name="Lomsadze A."/>
            <person name="Malik S.B."/>
            <person name="Marsh M.E."/>
            <person name="Mackinder L."/>
            <person name="Mock T."/>
            <person name="Mueller-Roeber B."/>
            <person name="Pagarete A."/>
            <person name="Parker M."/>
            <person name="Probert I."/>
            <person name="Quesneville H."/>
            <person name="Raines C."/>
            <person name="Rensing S.A."/>
            <person name="Riano-Pachon D.M."/>
            <person name="Richier S."/>
            <person name="Rokitta S."/>
            <person name="Shiraiwa Y."/>
            <person name="Soanes D.M."/>
            <person name="van der Giezen M."/>
            <person name="Wahlund T.M."/>
            <person name="Williams B."/>
            <person name="Wilson W."/>
            <person name="Wolfe G."/>
            <person name="Wurch L.L."/>
        </authorList>
    </citation>
    <scope>NUCLEOTIDE SEQUENCE</scope>
</reference>
<dbReference type="GeneID" id="17264706"/>
<dbReference type="RefSeq" id="XP_005771591.1">
    <property type="nucleotide sequence ID" value="XM_005771534.1"/>
</dbReference>
<evidence type="ECO:0000313" key="1">
    <source>
        <dbReference type="EnsemblProtists" id="EOD19162"/>
    </source>
</evidence>
<dbReference type="Proteomes" id="UP000013827">
    <property type="component" value="Unassembled WGS sequence"/>
</dbReference>
<dbReference type="HOGENOM" id="CLU_031336_0_0_1"/>
<evidence type="ECO:0008006" key="3">
    <source>
        <dbReference type="Google" id="ProtNLM"/>
    </source>
</evidence>
<dbReference type="PaxDb" id="2903-EOD19162"/>
<dbReference type="Gene3D" id="1.25.40.20">
    <property type="entry name" value="Ankyrin repeat-containing domain"/>
    <property type="match status" value="1"/>
</dbReference>
<dbReference type="AlphaFoldDB" id="A0A0D3J6M7"/>
<evidence type="ECO:0000313" key="2">
    <source>
        <dbReference type="Proteomes" id="UP000013827"/>
    </source>
</evidence>
<dbReference type="SUPFAM" id="SSF48403">
    <property type="entry name" value="Ankyrin repeat"/>
    <property type="match status" value="1"/>
</dbReference>
<keyword evidence="2" id="KW-1185">Reference proteome</keyword>
<reference evidence="1" key="2">
    <citation type="submission" date="2024-10" db="UniProtKB">
        <authorList>
            <consortium name="EnsemblProtists"/>
        </authorList>
    </citation>
    <scope>IDENTIFICATION</scope>
</reference>